<dbReference type="AlphaFoldDB" id="N6TES3"/>
<gene>
    <name evidence="1" type="ORF">YQE_04663</name>
</gene>
<proteinExistence type="predicted"/>
<sequence>MCHNLKALSRTLCGGTTKYRTIKCCVVVVRGAGLYLVHVNTILQMQARA</sequence>
<feature type="non-terminal residue" evidence="1">
    <location>
        <position position="1"/>
    </location>
</feature>
<accession>N6TES3</accession>
<protein>
    <submittedName>
        <fullName evidence="1">Uncharacterized protein</fullName>
    </submittedName>
</protein>
<dbReference type="HOGENOM" id="CLU_3144365_0_0_1"/>
<organism evidence="1">
    <name type="scientific">Dendroctonus ponderosae</name>
    <name type="common">Mountain pine beetle</name>
    <dbReference type="NCBI Taxonomy" id="77166"/>
    <lineage>
        <taxon>Eukaryota</taxon>
        <taxon>Metazoa</taxon>
        <taxon>Ecdysozoa</taxon>
        <taxon>Arthropoda</taxon>
        <taxon>Hexapoda</taxon>
        <taxon>Insecta</taxon>
        <taxon>Pterygota</taxon>
        <taxon>Neoptera</taxon>
        <taxon>Endopterygota</taxon>
        <taxon>Coleoptera</taxon>
        <taxon>Polyphaga</taxon>
        <taxon>Cucujiformia</taxon>
        <taxon>Curculionidae</taxon>
        <taxon>Scolytinae</taxon>
        <taxon>Dendroctonus</taxon>
    </lineage>
</organism>
<reference evidence="1" key="1">
    <citation type="journal article" date="2013" name="Genome Biol.">
        <title>Draft genome of the mountain pine beetle, Dendroctonus ponderosae Hopkins, a major forest pest.</title>
        <authorList>
            <person name="Keeling C.I."/>
            <person name="Yuen M.M."/>
            <person name="Liao N.Y."/>
            <person name="Docking T.R."/>
            <person name="Chan S.K."/>
            <person name="Taylor G.A."/>
            <person name="Palmquist D.L."/>
            <person name="Jackman S.D."/>
            <person name="Nguyen A."/>
            <person name="Li M."/>
            <person name="Henderson H."/>
            <person name="Janes J.K."/>
            <person name="Zhao Y."/>
            <person name="Pandoh P."/>
            <person name="Moore R."/>
            <person name="Sperling F.A."/>
            <person name="Huber D.P."/>
            <person name="Birol I."/>
            <person name="Jones S.J."/>
            <person name="Bohlmann J."/>
        </authorList>
    </citation>
    <scope>NUCLEOTIDE SEQUENCE</scope>
</reference>
<evidence type="ECO:0000313" key="1">
    <source>
        <dbReference type="EMBL" id="ENN78874.1"/>
    </source>
</evidence>
<dbReference type="EMBL" id="KB740809">
    <property type="protein sequence ID" value="ENN78874.1"/>
    <property type="molecule type" value="Genomic_DNA"/>
</dbReference>
<name>N6TES3_DENPD</name>